<proteinExistence type="predicted"/>
<evidence type="ECO:0000259" key="1">
    <source>
        <dbReference type="Pfam" id="PF12849"/>
    </source>
</evidence>
<evidence type="ECO:0000313" key="3">
    <source>
        <dbReference type="Proteomes" id="UP000001037"/>
    </source>
</evidence>
<dbReference type="Gene3D" id="3.40.190.10">
    <property type="entry name" value="Periplasmic binding protein-like II"/>
    <property type="match status" value="2"/>
</dbReference>
<reference evidence="2 3" key="1">
    <citation type="journal article" date="2011" name="Stand. Genomic Sci.">
        <title>Complete genome sequence of the hyperthermophilic chemolithoautotroph Pyrolobus fumarii type strain (1A).</title>
        <authorList>
            <person name="Anderson I."/>
            <person name="Goker M."/>
            <person name="Nolan M."/>
            <person name="Lucas S."/>
            <person name="Hammon N."/>
            <person name="Deshpande S."/>
            <person name="Cheng J.F."/>
            <person name="Tapia R."/>
            <person name="Han C."/>
            <person name="Goodwin L."/>
            <person name="Pitluck S."/>
            <person name="Huntemann M."/>
            <person name="Liolios K."/>
            <person name="Ivanova N."/>
            <person name="Pagani I."/>
            <person name="Mavromatis K."/>
            <person name="Ovchinikova G."/>
            <person name="Pati A."/>
            <person name="Chen A."/>
            <person name="Palaniappan K."/>
            <person name="Land M."/>
            <person name="Hauser L."/>
            <person name="Brambilla E.M."/>
            <person name="Huber H."/>
            <person name="Yasawong M."/>
            <person name="Rohde M."/>
            <person name="Spring S."/>
            <person name="Abt B."/>
            <person name="Sikorski J."/>
            <person name="Wirth R."/>
            <person name="Detter J.C."/>
            <person name="Woyke T."/>
            <person name="Bristow J."/>
            <person name="Eisen J.A."/>
            <person name="Markowitz V."/>
            <person name="Hugenholtz P."/>
            <person name="Kyrpides N.C."/>
            <person name="Klenk H.P."/>
            <person name="Lapidus A."/>
        </authorList>
    </citation>
    <scope>NUCLEOTIDE SEQUENCE [LARGE SCALE GENOMIC DNA]</scope>
    <source>
        <strain evidence="3">DSM 11204 / 1A</strain>
    </source>
</reference>
<feature type="domain" description="PBP" evidence="1">
    <location>
        <begin position="35"/>
        <end position="259"/>
    </location>
</feature>
<evidence type="ECO:0000313" key="2">
    <source>
        <dbReference type="EMBL" id="AEM38795.1"/>
    </source>
</evidence>
<dbReference type="SUPFAM" id="SSF53850">
    <property type="entry name" value="Periplasmic binding protein-like II"/>
    <property type="match status" value="1"/>
</dbReference>
<dbReference type="eggNOG" id="arCOG00229">
    <property type="taxonomic scope" value="Archaea"/>
</dbReference>
<dbReference type="Proteomes" id="UP000001037">
    <property type="component" value="Chromosome"/>
</dbReference>
<keyword evidence="3" id="KW-1185">Reference proteome</keyword>
<dbReference type="InterPro" id="IPR024370">
    <property type="entry name" value="PBP_domain"/>
</dbReference>
<protein>
    <submittedName>
        <fullName evidence="2">Extracellular solute-binding protein family 1</fullName>
    </submittedName>
</protein>
<dbReference type="STRING" id="694429.Pyrfu_0926"/>
<dbReference type="Pfam" id="PF12849">
    <property type="entry name" value="PBP_like_2"/>
    <property type="match status" value="1"/>
</dbReference>
<dbReference type="EMBL" id="CP002838">
    <property type="protein sequence ID" value="AEM38795.1"/>
    <property type="molecule type" value="Genomic_DNA"/>
</dbReference>
<dbReference type="InterPro" id="IPR052738">
    <property type="entry name" value="ABC-Tungstate_binding"/>
</dbReference>
<accession>G0EEA1</accession>
<dbReference type="RefSeq" id="WP_014026472.1">
    <property type="nucleotide sequence ID" value="NC_015931.1"/>
</dbReference>
<dbReference type="PANTHER" id="PTHR37945:SF1">
    <property type="entry name" value="EXTRACELLULAR TUNGSTATE BINDING PROTEIN"/>
    <property type="match status" value="1"/>
</dbReference>
<name>G0EEA1_PYRF1</name>
<organism evidence="2 3">
    <name type="scientific">Pyrolobus fumarii (strain DSM 11204 / 1A)</name>
    <dbReference type="NCBI Taxonomy" id="694429"/>
    <lineage>
        <taxon>Archaea</taxon>
        <taxon>Thermoproteota</taxon>
        <taxon>Thermoprotei</taxon>
        <taxon>Desulfurococcales</taxon>
        <taxon>Pyrodictiaceae</taxon>
        <taxon>Pyrolobus</taxon>
    </lineage>
</organism>
<dbReference type="InParanoid" id="G0EEA1"/>
<dbReference type="HOGENOM" id="CLU_061511_0_0_2"/>
<sequence>MRPLSLVLIAVLVAAAFTAGYFLVINTHEGVRLRVATTTSLYATGLLDYLADEFHKLHPDVRVEYIAVGSGEALRKAAQGDACMVFVHAPSLEKKYIERGILENHHIIAYNYFVIVGPSNDPAGVREASDAIDAFRRIYKAGIEGKAVFVSRGDNSGTHVRERMLWRMAGLDPQPGRDKWYIESGTGMARTLIIAEELGAYTLSDTGTFLKLKLDGKLPHLEILYSNSTELINVYSVYLVSTCTGAERKAALEFLKFVVEHQELIGRYGLDKYGKPLFYPARGHEDMLEKAWQMLAEGG</sequence>
<dbReference type="AlphaFoldDB" id="G0EEA1"/>
<gene>
    <name evidence="2" type="ordered locus">Pyrfu_0926</name>
</gene>
<dbReference type="GeneID" id="11139400"/>
<dbReference type="PANTHER" id="PTHR37945">
    <property type="entry name" value="EXTRACELLULAR TUNGSTATE BINDING PROTEIN"/>
    <property type="match status" value="1"/>
</dbReference>
<dbReference type="KEGG" id="pfm:Pyrfu_0926"/>